<gene>
    <name evidence="22" type="ORF">BDA99DRAFT_550560</name>
</gene>
<dbReference type="InterPro" id="IPR052187">
    <property type="entry name" value="MFSD1"/>
</dbReference>
<comment type="subunit">
    <text evidence="18">Homodimer. Interacts with lysosomal protein GLMP (via lumenal domain); the interaction starts while both proteins are still in the endoplasmic reticulum and is required for stabilization of MFSD1 in lysosomes but has no direct effect on its targeting to lysosomes or transporter activity.</text>
</comment>
<evidence type="ECO:0000256" key="15">
    <source>
        <dbReference type="ARBA" id="ARBA00044985"/>
    </source>
</evidence>
<dbReference type="AlphaFoldDB" id="A0AAD5PGZ8"/>
<evidence type="ECO:0000256" key="13">
    <source>
        <dbReference type="ARBA" id="ARBA00044919"/>
    </source>
</evidence>
<dbReference type="PANTHER" id="PTHR23512">
    <property type="entry name" value="MAJOR FACILITATOR SUPERFAMILY DOMAIN-CONTAINING PROTEIN 1"/>
    <property type="match status" value="1"/>
</dbReference>
<feature type="domain" description="Major facilitator superfamily (MFS) profile" evidence="21">
    <location>
        <begin position="60"/>
        <end position="455"/>
    </location>
</feature>
<dbReference type="EMBL" id="JAIXMP010000006">
    <property type="protein sequence ID" value="KAI9271587.1"/>
    <property type="molecule type" value="Genomic_DNA"/>
</dbReference>
<evidence type="ECO:0000256" key="19">
    <source>
        <dbReference type="SAM" id="MobiDB-lite"/>
    </source>
</evidence>
<feature type="transmembrane region" description="Helical" evidence="20">
    <location>
        <begin position="501"/>
        <end position="523"/>
    </location>
</feature>
<feature type="transmembrane region" description="Helical" evidence="20">
    <location>
        <begin position="58"/>
        <end position="78"/>
    </location>
</feature>
<evidence type="ECO:0000256" key="3">
    <source>
        <dbReference type="ARBA" id="ARBA00044878"/>
    </source>
</evidence>
<comment type="catalytic activity">
    <reaction evidence="3">
        <text>L-histidyl-glycine(out) = L-histidyl-glycine(in)</text>
        <dbReference type="Rhea" id="RHEA:79395"/>
        <dbReference type="ChEBI" id="CHEBI:229957"/>
    </reaction>
</comment>
<evidence type="ECO:0000256" key="5">
    <source>
        <dbReference type="ARBA" id="ARBA00044884"/>
    </source>
</evidence>
<sequence>MSTTVNTKHEYSEKSEQVVIRDDEVEKNDTYSTTEHHEETGLHESDAALANAPWKYKVIALVTALMLPVGSHFSGAALGAMKASLKAELNISNTRYGVLSSAVSIINTIFPILGGYFIDMFGTVWGTLVINFMILLGSLLTAVAAHIGSFALMVVGQVVFGIGSGLIVTMQESLLSKWFRTKYLALAIGMQLSISRLSTFLGTLVSNPIAEHMGDWVWAFWLALIFCAFSIIMNLIYAYVLHHLQGEIMTKSEVMKIKAKKTVHVKSIFRFPDYFWHIILIEFIFAAVWTVHQSVATELVQLHFGTDQKLAAYKASVSQTVPIVATPILGFIIDFFGHRVKILLMSAVLFVISCGLLGWTMVEPIAGMIFYSFSLAMGPITMITSIGMILPSDYIGTGLGLFKSSNNIGSSILDIIVGIVQDNTENQMYTNVMIVFIALGCAGFFIIVGLWFTQRIYLNNLLELSRKERQDRMAVINDNELVLTKQGLDSLNDKKTTWRNYLYVGIYVFFGIVAWVLFFVFAATGKVTF</sequence>
<accession>A0AAD5PGZ8</accession>
<protein>
    <recommendedName>
        <fullName evidence="15">Lysosomal dipeptide transporter MFSD1</fullName>
    </recommendedName>
    <alternativeName>
        <fullName evidence="16">Major facilitator superfamily domain-containing protein 1</fullName>
    </alternativeName>
</protein>
<evidence type="ECO:0000256" key="4">
    <source>
        <dbReference type="ARBA" id="ARBA00044881"/>
    </source>
</evidence>
<dbReference type="GO" id="GO:0016020">
    <property type="term" value="C:membrane"/>
    <property type="evidence" value="ECO:0007669"/>
    <property type="project" value="UniProtKB-SubCell"/>
</dbReference>
<evidence type="ECO:0000256" key="12">
    <source>
        <dbReference type="ARBA" id="ARBA00044912"/>
    </source>
</evidence>
<dbReference type="PANTHER" id="PTHR23512:SF12">
    <property type="entry name" value="TRANSPORTER, PUTATIVE (AFU_ORTHOLOGUE AFUA_4G00260)-RELATED"/>
    <property type="match status" value="1"/>
</dbReference>
<dbReference type="PROSITE" id="PS50850">
    <property type="entry name" value="MFS"/>
    <property type="match status" value="1"/>
</dbReference>
<feature type="transmembrane region" description="Helical" evidence="20">
    <location>
        <begin position="98"/>
        <end position="118"/>
    </location>
</feature>
<comment type="catalytic activity">
    <reaction evidence="9">
        <text>L-arginyl-L-alpha-amino acid(out) = L-arginyl-L-alpha-amino acid(in)</text>
        <dbReference type="Rhea" id="RHEA:79371"/>
        <dbReference type="ChEBI" id="CHEBI:84315"/>
    </reaction>
</comment>
<comment type="catalytic activity">
    <reaction evidence="8">
        <text>L-aspartyl-L-lysine(out) = L-aspartyl-L-lysine(in)</text>
        <dbReference type="Rhea" id="RHEA:79411"/>
        <dbReference type="ChEBI" id="CHEBI:229953"/>
    </reaction>
</comment>
<name>A0AAD5PGZ8_9FUNG</name>
<feature type="transmembrane region" description="Helical" evidence="20">
    <location>
        <begin position="401"/>
        <end position="420"/>
    </location>
</feature>
<feature type="transmembrane region" description="Helical" evidence="20">
    <location>
        <begin position="218"/>
        <end position="241"/>
    </location>
</feature>
<feature type="transmembrane region" description="Helical" evidence="20">
    <location>
        <begin position="183"/>
        <end position="206"/>
    </location>
</feature>
<feature type="region of interest" description="Disordered" evidence="19">
    <location>
        <begin position="22"/>
        <end position="42"/>
    </location>
</feature>
<comment type="catalytic activity">
    <reaction evidence="11">
        <text>L-arginyl-glycine(out) = L-arginyl-glycine(in)</text>
        <dbReference type="Rhea" id="RHEA:79391"/>
        <dbReference type="ChEBI" id="CHEBI:229955"/>
    </reaction>
</comment>
<evidence type="ECO:0000256" key="1">
    <source>
        <dbReference type="ARBA" id="ARBA00004141"/>
    </source>
</evidence>
<comment type="subcellular location">
    <subcellularLocation>
        <location evidence="1">Membrane</location>
        <topology evidence="1">Multi-pass membrane protein</topology>
    </subcellularLocation>
</comment>
<dbReference type="InterPro" id="IPR020846">
    <property type="entry name" value="MFS_dom"/>
</dbReference>
<evidence type="ECO:0000256" key="10">
    <source>
        <dbReference type="ARBA" id="ARBA00044900"/>
    </source>
</evidence>
<feature type="transmembrane region" description="Helical" evidence="20">
    <location>
        <begin position="368"/>
        <end position="389"/>
    </location>
</feature>
<reference evidence="22" key="1">
    <citation type="journal article" date="2022" name="IScience">
        <title>Evolution of zygomycete secretomes and the origins of terrestrial fungal ecologies.</title>
        <authorList>
            <person name="Chang Y."/>
            <person name="Wang Y."/>
            <person name="Mondo S."/>
            <person name="Ahrendt S."/>
            <person name="Andreopoulos W."/>
            <person name="Barry K."/>
            <person name="Beard J."/>
            <person name="Benny G.L."/>
            <person name="Blankenship S."/>
            <person name="Bonito G."/>
            <person name="Cuomo C."/>
            <person name="Desiro A."/>
            <person name="Gervers K.A."/>
            <person name="Hundley H."/>
            <person name="Kuo A."/>
            <person name="LaButti K."/>
            <person name="Lang B.F."/>
            <person name="Lipzen A."/>
            <person name="O'Donnell K."/>
            <person name="Pangilinan J."/>
            <person name="Reynolds N."/>
            <person name="Sandor L."/>
            <person name="Smith M.E."/>
            <person name="Tsang A."/>
            <person name="Grigoriev I.V."/>
            <person name="Stajich J.E."/>
            <person name="Spatafora J.W."/>
        </authorList>
    </citation>
    <scope>NUCLEOTIDE SEQUENCE</scope>
    <source>
        <strain evidence="22">RSA 2281</strain>
    </source>
</reference>
<keyword evidence="20" id="KW-0812">Transmembrane</keyword>
<keyword evidence="20" id="KW-0472">Membrane</keyword>
<comment type="catalytic activity">
    <reaction evidence="6">
        <text>L-lysyl-L-alpha-amino acid(out) = L-lysyl-L-alpha-amino acid(in)</text>
        <dbReference type="Rhea" id="RHEA:79387"/>
        <dbReference type="ChEBI" id="CHEBI:229965"/>
    </reaction>
</comment>
<dbReference type="Proteomes" id="UP001209540">
    <property type="component" value="Unassembled WGS sequence"/>
</dbReference>
<comment type="catalytic activity">
    <reaction evidence="14">
        <text>L-lysyl-glycine(out) = L-lysyl-glycine(in)</text>
        <dbReference type="Rhea" id="RHEA:79407"/>
        <dbReference type="ChEBI" id="CHEBI:191202"/>
    </reaction>
</comment>
<dbReference type="PROSITE" id="PS50890">
    <property type="entry name" value="PUA"/>
    <property type="match status" value="1"/>
</dbReference>
<evidence type="ECO:0000256" key="18">
    <source>
        <dbReference type="ARBA" id="ARBA00046376"/>
    </source>
</evidence>
<comment type="catalytic activity">
    <reaction evidence="10">
        <text>L-lysyl-L-lysine(out) = L-lysyl-L-lysine(in)</text>
        <dbReference type="Rhea" id="RHEA:79403"/>
        <dbReference type="ChEBI" id="CHEBI:229956"/>
    </reaction>
</comment>
<comment type="caution">
    <text evidence="22">The sequence shown here is derived from an EMBL/GenBank/DDBJ whole genome shotgun (WGS) entry which is preliminary data.</text>
</comment>
<comment type="catalytic activity">
    <reaction evidence="12">
        <text>L-histidyl-L-alpha-amino acid(out) = L-histidyl-L-alpha-amino acid(in)</text>
        <dbReference type="Rhea" id="RHEA:79379"/>
        <dbReference type="ChEBI" id="CHEBI:229964"/>
    </reaction>
</comment>
<evidence type="ECO:0000256" key="7">
    <source>
        <dbReference type="ARBA" id="ARBA00044893"/>
    </source>
</evidence>
<feature type="transmembrane region" description="Helical" evidence="20">
    <location>
        <begin position="342"/>
        <end position="362"/>
    </location>
</feature>
<evidence type="ECO:0000256" key="14">
    <source>
        <dbReference type="ARBA" id="ARBA00044924"/>
    </source>
</evidence>
<comment type="catalytic activity">
    <reaction evidence="13">
        <text>L-alanyl-L-lysine(out) = L-alanyl-L-lysine(in)</text>
        <dbReference type="Rhea" id="RHEA:79415"/>
        <dbReference type="ChEBI" id="CHEBI:192470"/>
    </reaction>
</comment>
<dbReference type="InterPro" id="IPR011701">
    <property type="entry name" value="MFS"/>
</dbReference>
<evidence type="ECO:0000256" key="9">
    <source>
        <dbReference type="ARBA" id="ARBA00044899"/>
    </source>
</evidence>
<feature type="transmembrane region" description="Helical" evidence="20">
    <location>
        <begin position="150"/>
        <end position="171"/>
    </location>
</feature>
<feature type="transmembrane region" description="Helical" evidence="20">
    <location>
        <begin position="432"/>
        <end position="452"/>
    </location>
</feature>
<evidence type="ECO:0000256" key="2">
    <source>
        <dbReference type="ARBA" id="ARBA00044876"/>
    </source>
</evidence>
<evidence type="ECO:0000256" key="6">
    <source>
        <dbReference type="ARBA" id="ARBA00044891"/>
    </source>
</evidence>
<dbReference type="SUPFAM" id="SSF103473">
    <property type="entry name" value="MFS general substrate transporter"/>
    <property type="match status" value="1"/>
</dbReference>
<evidence type="ECO:0000256" key="8">
    <source>
        <dbReference type="ARBA" id="ARBA00044898"/>
    </source>
</evidence>
<dbReference type="InterPro" id="IPR036259">
    <property type="entry name" value="MFS_trans_sf"/>
</dbReference>
<evidence type="ECO:0000313" key="22">
    <source>
        <dbReference type="EMBL" id="KAI9271587.1"/>
    </source>
</evidence>
<evidence type="ECO:0000256" key="11">
    <source>
        <dbReference type="ARBA" id="ARBA00044903"/>
    </source>
</evidence>
<proteinExistence type="predicted"/>
<evidence type="ECO:0000256" key="16">
    <source>
        <dbReference type="ARBA" id="ARBA00045018"/>
    </source>
</evidence>
<evidence type="ECO:0000313" key="23">
    <source>
        <dbReference type="Proteomes" id="UP001209540"/>
    </source>
</evidence>
<dbReference type="Gene3D" id="1.20.1250.20">
    <property type="entry name" value="MFS general substrate transporter like domains"/>
    <property type="match status" value="1"/>
</dbReference>
<comment type="catalytic activity">
    <reaction evidence="2">
        <text>L-lysyl-L-alanine(out) = L-lysyl-L-alanine(in)</text>
        <dbReference type="Rhea" id="RHEA:79399"/>
        <dbReference type="ChEBI" id="CHEBI:229954"/>
    </reaction>
</comment>
<dbReference type="Pfam" id="PF07690">
    <property type="entry name" value="MFS_1"/>
    <property type="match status" value="1"/>
</dbReference>
<comment type="catalytic activity">
    <reaction evidence="5">
        <text>L-alpha-aminoacyl-L-histidine(out) = L-alpha-aminoacyl-L-histidine(in)</text>
        <dbReference type="Rhea" id="RHEA:79375"/>
        <dbReference type="ChEBI" id="CHEBI:229967"/>
    </reaction>
</comment>
<evidence type="ECO:0000256" key="17">
    <source>
        <dbReference type="ARBA" id="ARBA00045709"/>
    </source>
</evidence>
<comment type="function">
    <text evidence="17">Lysosomal dipeptide uniporter that selectively exports lysine, arginine or histidine-containing dipeptides with a net positive charge from the lysosome lumen into the cytosol. Could play a role in a specific type of protein O-glycosylation indirectly regulating macrophages migration and tissue invasion. Also essential for liver homeostasis.</text>
</comment>
<organism evidence="22 23">
    <name type="scientific">Phascolomyces articulosus</name>
    <dbReference type="NCBI Taxonomy" id="60185"/>
    <lineage>
        <taxon>Eukaryota</taxon>
        <taxon>Fungi</taxon>
        <taxon>Fungi incertae sedis</taxon>
        <taxon>Mucoromycota</taxon>
        <taxon>Mucoromycotina</taxon>
        <taxon>Mucoromycetes</taxon>
        <taxon>Mucorales</taxon>
        <taxon>Lichtheimiaceae</taxon>
        <taxon>Phascolomyces</taxon>
    </lineage>
</organism>
<comment type="catalytic activity">
    <reaction evidence="7">
        <text>L-alpha-aminoacyl-L-lysine(out) = L-alpha-aminoacyl-L-lysine(in)</text>
        <dbReference type="Rhea" id="RHEA:79383"/>
        <dbReference type="ChEBI" id="CHEBI:229966"/>
    </reaction>
</comment>
<feature type="transmembrane region" description="Helical" evidence="20">
    <location>
        <begin position="125"/>
        <end position="144"/>
    </location>
</feature>
<comment type="catalytic activity">
    <reaction evidence="4">
        <text>L-alpha-aminoacyl-L-arginine(out) = L-alpha-aminoacyl-L-arginine(in)</text>
        <dbReference type="Rhea" id="RHEA:79367"/>
        <dbReference type="ChEBI" id="CHEBI:229968"/>
    </reaction>
</comment>
<keyword evidence="23" id="KW-1185">Reference proteome</keyword>
<reference evidence="22" key="2">
    <citation type="submission" date="2023-02" db="EMBL/GenBank/DDBJ databases">
        <authorList>
            <consortium name="DOE Joint Genome Institute"/>
            <person name="Mondo S.J."/>
            <person name="Chang Y."/>
            <person name="Wang Y."/>
            <person name="Ahrendt S."/>
            <person name="Andreopoulos W."/>
            <person name="Barry K."/>
            <person name="Beard J."/>
            <person name="Benny G.L."/>
            <person name="Blankenship S."/>
            <person name="Bonito G."/>
            <person name="Cuomo C."/>
            <person name="Desiro A."/>
            <person name="Gervers K.A."/>
            <person name="Hundley H."/>
            <person name="Kuo A."/>
            <person name="LaButti K."/>
            <person name="Lang B.F."/>
            <person name="Lipzen A."/>
            <person name="O'Donnell K."/>
            <person name="Pangilinan J."/>
            <person name="Reynolds N."/>
            <person name="Sandor L."/>
            <person name="Smith M.W."/>
            <person name="Tsang A."/>
            <person name="Grigoriev I.V."/>
            <person name="Stajich J.E."/>
            <person name="Spatafora J.W."/>
        </authorList>
    </citation>
    <scope>NUCLEOTIDE SEQUENCE</scope>
    <source>
        <strain evidence="22">RSA 2281</strain>
    </source>
</reference>
<keyword evidence="20" id="KW-1133">Transmembrane helix</keyword>
<feature type="transmembrane region" description="Helical" evidence="20">
    <location>
        <begin position="312"/>
        <end position="335"/>
    </location>
</feature>
<evidence type="ECO:0000259" key="21">
    <source>
        <dbReference type="PROSITE" id="PS50850"/>
    </source>
</evidence>
<feature type="transmembrane region" description="Helical" evidence="20">
    <location>
        <begin position="274"/>
        <end position="292"/>
    </location>
</feature>
<evidence type="ECO:0000256" key="20">
    <source>
        <dbReference type="SAM" id="Phobius"/>
    </source>
</evidence>
<dbReference type="GO" id="GO:0022857">
    <property type="term" value="F:transmembrane transporter activity"/>
    <property type="evidence" value="ECO:0007669"/>
    <property type="project" value="InterPro"/>
</dbReference>